<accession>A0AAW1RK35</accession>
<feature type="region of interest" description="Disordered" evidence="4">
    <location>
        <begin position="238"/>
        <end position="264"/>
    </location>
</feature>
<evidence type="ECO:0000259" key="6">
    <source>
        <dbReference type="PROSITE" id="PS51015"/>
    </source>
</evidence>
<name>A0AAW1RK35_9CHLO</name>
<dbReference type="InterPro" id="IPR003105">
    <property type="entry name" value="SRA_YDG"/>
</dbReference>
<dbReference type="SUPFAM" id="SSF82199">
    <property type="entry name" value="SET domain"/>
    <property type="match status" value="1"/>
</dbReference>
<evidence type="ECO:0000256" key="2">
    <source>
        <dbReference type="ARBA" id="ARBA00023242"/>
    </source>
</evidence>
<keyword evidence="8" id="KW-1185">Reference proteome</keyword>
<organism evidence="7 8">
    <name type="scientific">Apatococcus lobatus</name>
    <dbReference type="NCBI Taxonomy" id="904363"/>
    <lineage>
        <taxon>Eukaryota</taxon>
        <taxon>Viridiplantae</taxon>
        <taxon>Chlorophyta</taxon>
        <taxon>core chlorophytes</taxon>
        <taxon>Trebouxiophyceae</taxon>
        <taxon>Chlorellales</taxon>
        <taxon>Chlorellaceae</taxon>
        <taxon>Apatococcus</taxon>
    </lineage>
</organism>
<dbReference type="SUPFAM" id="SSF88697">
    <property type="entry name" value="PUA domain-like"/>
    <property type="match status" value="1"/>
</dbReference>
<sequence>MAAGLADATSMLKGGGFEDGPHNSRSSASTTVAAAAAIFKSAEVPSAGEVQHESETRTCLLEAAGVGRYSRRERKASAAALAAEAAAARARAAAVAAAPPCKRPRKRADGEVTGAADKPPKAAKRQKKAEEAKPTPAQMNPDRQPDIPGMTQEELKQRLTLPAATIHGVNLQAVEPGVQYEYRAGQEPYRKLGIPCNSAPVMDVESARIVKDATMSFFEYLREGVKVEGDRVKAGKVVQKPAKKQKDIDAQAGVPKKEVRPSARPDNFAIGKMKTEKKRINCVETGGHVPGIPPNYRLYSRAEAEAVGLHQQHIAGINTMKHKGGPCFANSVVNSGLYRDDADDGEELTYTGQGGNDLLGNRKQVSDQELTRGNIALVVSIQLGIPVRLIRKNPDKDAMFGNVFVYDGLYNVVKFWLSIGLDGKQVFLYRMKRVPGQDPLLSKIVRWGVHSAPPDHTALSTEGLFCTDLSNGKENCKVVCSNVLDDEFPPGMHPSTFPKAENMRGKGYTNPAALDPVKIAAYDSKLEYLTDYRRRRDVPAPKQIKLQPGMQPHDLVAELNRGCLPYREVTRNNRSHWMLPGSQGVVYECGPWSGCQLGTECPYAMSQQGLKYRLEVFKTPKCGWAVRTWDLIPMGVFVTMFVGEIWPHKELMEENAADRREDTYFFDMGKRTDYDDAGKYIGYTGQDPNPTWTTDAMLCGSISRFINHSCDANLYVQPVIAGHSDVPMASIALFSSRVISPFDELCYDYGQSYILNKLERCLCGAASCISNRPAE</sequence>
<dbReference type="Pfam" id="PF00856">
    <property type="entry name" value="SET"/>
    <property type="match status" value="1"/>
</dbReference>
<evidence type="ECO:0000256" key="1">
    <source>
        <dbReference type="ARBA" id="ARBA00004286"/>
    </source>
</evidence>
<evidence type="ECO:0000313" key="8">
    <source>
        <dbReference type="Proteomes" id="UP001438707"/>
    </source>
</evidence>
<feature type="region of interest" description="Disordered" evidence="4">
    <location>
        <begin position="11"/>
        <end position="31"/>
    </location>
</feature>
<dbReference type="InterPro" id="IPR046341">
    <property type="entry name" value="SET_dom_sf"/>
</dbReference>
<dbReference type="GO" id="GO:0003690">
    <property type="term" value="F:double-stranded DNA binding"/>
    <property type="evidence" value="ECO:0007669"/>
    <property type="project" value="TreeGrafter"/>
</dbReference>
<feature type="compositionally biased region" description="Basic and acidic residues" evidence="4">
    <location>
        <begin position="244"/>
        <end position="263"/>
    </location>
</feature>
<dbReference type="PROSITE" id="PS50280">
    <property type="entry name" value="SET"/>
    <property type="match status" value="1"/>
</dbReference>
<dbReference type="AlphaFoldDB" id="A0AAW1RK35"/>
<dbReference type="Gene3D" id="2.170.270.10">
    <property type="entry name" value="SET domain"/>
    <property type="match status" value="1"/>
</dbReference>
<feature type="domain" description="SET" evidence="5">
    <location>
        <begin position="612"/>
        <end position="750"/>
    </location>
</feature>
<evidence type="ECO:0000256" key="4">
    <source>
        <dbReference type="SAM" id="MobiDB-lite"/>
    </source>
</evidence>
<dbReference type="Pfam" id="PF02182">
    <property type="entry name" value="SAD_SRA"/>
    <property type="match status" value="1"/>
</dbReference>
<evidence type="ECO:0000256" key="3">
    <source>
        <dbReference type="PROSITE-ProRule" id="PRU00358"/>
    </source>
</evidence>
<evidence type="ECO:0000259" key="5">
    <source>
        <dbReference type="PROSITE" id="PS50280"/>
    </source>
</evidence>
<dbReference type="PANTHER" id="PTHR45660">
    <property type="entry name" value="HISTONE-LYSINE N-METHYLTRANSFERASE SETMAR"/>
    <property type="match status" value="1"/>
</dbReference>
<dbReference type="InterPro" id="IPR036987">
    <property type="entry name" value="SRA-YDG_sf"/>
</dbReference>
<dbReference type="InterPro" id="IPR015947">
    <property type="entry name" value="PUA-like_sf"/>
</dbReference>
<dbReference type="GO" id="GO:0042054">
    <property type="term" value="F:histone methyltransferase activity"/>
    <property type="evidence" value="ECO:0007669"/>
    <property type="project" value="TreeGrafter"/>
</dbReference>
<dbReference type="PROSITE" id="PS51015">
    <property type="entry name" value="YDG"/>
    <property type="match status" value="1"/>
</dbReference>
<evidence type="ECO:0000313" key="7">
    <source>
        <dbReference type="EMBL" id="KAK9834390.1"/>
    </source>
</evidence>
<reference evidence="7 8" key="1">
    <citation type="journal article" date="2024" name="Nat. Commun.">
        <title>Phylogenomics reveals the evolutionary origins of lichenization in chlorophyte algae.</title>
        <authorList>
            <person name="Puginier C."/>
            <person name="Libourel C."/>
            <person name="Otte J."/>
            <person name="Skaloud P."/>
            <person name="Haon M."/>
            <person name="Grisel S."/>
            <person name="Petersen M."/>
            <person name="Berrin J.G."/>
            <person name="Delaux P.M."/>
            <person name="Dal Grande F."/>
            <person name="Keller J."/>
        </authorList>
    </citation>
    <scope>NUCLEOTIDE SEQUENCE [LARGE SCALE GENOMIC DNA]</scope>
    <source>
        <strain evidence="7 8">SAG 2145</strain>
    </source>
</reference>
<gene>
    <name evidence="7" type="ORF">WJX74_000610</name>
</gene>
<proteinExistence type="predicted"/>
<keyword evidence="2 3" id="KW-0539">Nucleus</keyword>
<feature type="region of interest" description="Disordered" evidence="4">
    <location>
        <begin position="98"/>
        <end position="146"/>
    </location>
</feature>
<dbReference type="GO" id="GO:0005634">
    <property type="term" value="C:nucleus"/>
    <property type="evidence" value="ECO:0007669"/>
    <property type="project" value="UniProtKB-SubCell"/>
</dbReference>
<dbReference type="GO" id="GO:0005694">
    <property type="term" value="C:chromosome"/>
    <property type="evidence" value="ECO:0007669"/>
    <property type="project" value="UniProtKB-SubCell"/>
</dbReference>
<dbReference type="SMART" id="SM00466">
    <property type="entry name" value="SRA"/>
    <property type="match status" value="1"/>
</dbReference>
<protein>
    <submittedName>
        <fullName evidence="7">Uncharacterized protein</fullName>
    </submittedName>
</protein>
<dbReference type="Gene3D" id="2.30.280.10">
    <property type="entry name" value="SRA-YDG"/>
    <property type="match status" value="1"/>
</dbReference>
<dbReference type="EMBL" id="JALJOS010000009">
    <property type="protein sequence ID" value="KAK9834390.1"/>
    <property type="molecule type" value="Genomic_DNA"/>
</dbReference>
<dbReference type="InterPro" id="IPR051357">
    <property type="entry name" value="H3K9_HMTase_SUVAR3-9"/>
</dbReference>
<comment type="caution">
    <text evidence="7">The sequence shown here is derived from an EMBL/GenBank/DDBJ whole genome shotgun (WGS) entry which is preliminary data.</text>
</comment>
<dbReference type="InterPro" id="IPR001214">
    <property type="entry name" value="SET_dom"/>
</dbReference>
<dbReference type="SMART" id="SM00317">
    <property type="entry name" value="SET"/>
    <property type="match status" value="1"/>
</dbReference>
<dbReference type="Proteomes" id="UP001438707">
    <property type="component" value="Unassembled WGS sequence"/>
</dbReference>
<feature type="domain" description="YDG" evidence="6">
    <location>
        <begin position="287"/>
        <end position="433"/>
    </location>
</feature>
<dbReference type="PANTHER" id="PTHR45660:SF13">
    <property type="entry name" value="HISTONE-LYSINE N-METHYLTRANSFERASE SETMAR"/>
    <property type="match status" value="1"/>
</dbReference>
<comment type="subcellular location">
    <subcellularLocation>
        <location evidence="1">Chromosome</location>
    </subcellularLocation>
    <subcellularLocation>
        <location evidence="3">Nucleus</location>
    </subcellularLocation>
</comment>